<dbReference type="InterPro" id="IPR029061">
    <property type="entry name" value="THDP-binding"/>
</dbReference>
<evidence type="ECO:0000256" key="5">
    <source>
        <dbReference type="ARBA" id="ARBA00023052"/>
    </source>
</evidence>
<dbReference type="EMBL" id="KZ502422">
    <property type="protein sequence ID" value="PKU79690.1"/>
    <property type="molecule type" value="Genomic_DNA"/>
</dbReference>
<gene>
    <name evidence="6" type="ORF">MA16_Dca010918</name>
</gene>
<dbReference type="SUPFAM" id="SSF52518">
    <property type="entry name" value="Thiamin diphosphate-binding fold (THDP-binding)"/>
    <property type="match status" value="1"/>
</dbReference>
<accession>A0A2I0WVJ9</accession>
<proteinExistence type="predicted"/>
<organism evidence="6 7">
    <name type="scientific">Dendrobium catenatum</name>
    <dbReference type="NCBI Taxonomy" id="906689"/>
    <lineage>
        <taxon>Eukaryota</taxon>
        <taxon>Viridiplantae</taxon>
        <taxon>Streptophyta</taxon>
        <taxon>Embryophyta</taxon>
        <taxon>Tracheophyta</taxon>
        <taxon>Spermatophyta</taxon>
        <taxon>Magnoliopsida</taxon>
        <taxon>Liliopsida</taxon>
        <taxon>Asparagales</taxon>
        <taxon>Orchidaceae</taxon>
        <taxon>Epidendroideae</taxon>
        <taxon>Malaxideae</taxon>
        <taxon>Dendrobiinae</taxon>
        <taxon>Dendrobium</taxon>
    </lineage>
</organism>
<evidence type="ECO:0000256" key="2">
    <source>
        <dbReference type="ARBA" id="ARBA00011738"/>
    </source>
</evidence>
<evidence type="ECO:0000313" key="7">
    <source>
        <dbReference type="Proteomes" id="UP000233837"/>
    </source>
</evidence>
<comment type="subunit">
    <text evidence="2">Homodimer.</text>
</comment>
<name>A0A2I0WVJ9_9ASPA</name>
<evidence type="ECO:0000256" key="4">
    <source>
        <dbReference type="ARBA" id="ARBA00022842"/>
    </source>
</evidence>
<dbReference type="AlphaFoldDB" id="A0A2I0WVJ9"/>
<dbReference type="Gene3D" id="3.40.50.970">
    <property type="match status" value="1"/>
</dbReference>
<sequence length="329" mass="36754">MAQVEALLDRIDALFADFNRYLERVCTSVNKQSSAIYSHTLSKIDSASDPSRHQICNPTQLRPSAALSTLRTIGPCLPVHKLEELRNRQSVTSYEESFLLPDPRCHLLNRISLRLRQEDKYEDLHNDKPAREEGCVAPRAVLIDAGPGVTDIISNERAESCSSHSMLEETTDIEDPSGITIRDMNDPLHLEIGVCSRVTGEFRLTPSFSSFRLMTNFQSQMFQEHSDINQLQFTRILNFWNATHATMTTGFCSSTTEDLQELLVGFAMNQAGLVAAGRPTHCEAFDITYMACLSNMIVIALADETELMHMVATTAAIDEDFLAGAEEIF</sequence>
<evidence type="ECO:0000256" key="3">
    <source>
        <dbReference type="ARBA" id="ARBA00022679"/>
    </source>
</evidence>
<dbReference type="GO" id="GO:0008661">
    <property type="term" value="F:1-deoxy-D-xylulose-5-phosphate synthase activity"/>
    <property type="evidence" value="ECO:0007669"/>
    <property type="project" value="InterPro"/>
</dbReference>
<dbReference type="InterPro" id="IPR005477">
    <property type="entry name" value="Dxylulose-5-P_synthase"/>
</dbReference>
<keyword evidence="4" id="KW-0460">Magnesium</keyword>
<dbReference type="PANTHER" id="PTHR43322:SF4">
    <property type="entry name" value="1-DEOXY-D-XYLULOSE-5-PHOSPHATE SYNTHASE 2, CHLOROPLASTIC-RELATED"/>
    <property type="match status" value="1"/>
</dbReference>
<keyword evidence="5" id="KW-0786">Thiamine pyrophosphate</keyword>
<dbReference type="PANTHER" id="PTHR43322">
    <property type="entry name" value="1-D-DEOXYXYLULOSE 5-PHOSPHATE SYNTHASE-RELATED"/>
    <property type="match status" value="1"/>
</dbReference>
<evidence type="ECO:0000256" key="1">
    <source>
        <dbReference type="ARBA" id="ARBA00001946"/>
    </source>
</evidence>
<comment type="cofactor">
    <cofactor evidence="1">
        <name>Mg(2+)</name>
        <dbReference type="ChEBI" id="CHEBI:18420"/>
    </cofactor>
</comment>
<dbReference type="GO" id="GO:0016114">
    <property type="term" value="P:terpenoid biosynthetic process"/>
    <property type="evidence" value="ECO:0007669"/>
    <property type="project" value="InterPro"/>
</dbReference>
<reference evidence="6 7" key="2">
    <citation type="journal article" date="2017" name="Nature">
        <title>The Apostasia genome and the evolution of orchids.</title>
        <authorList>
            <person name="Zhang G.Q."/>
            <person name="Liu K.W."/>
            <person name="Li Z."/>
            <person name="Lohaus R."/>
            <person name="Hsiao Y.Y."/>
            <person name="Niu S.C."/>
            <person name="Wang J.Y."/>
            <person name="Lin Y.C."/>
            <person name="Xu Q."/>
            <person name="Chen L.J."/>
            <person name="Yoshida K."/>
            <person name="Fujiwara S."/>
            <person name="Wang Z.W."/>
            <person name="Zhang Y.Q."/>
            <person name="Mitsuda N."/>
            <person name="Wang M."/>
            <person name="Liu G.H."/>
            <person name="Pecoraro L."/>
            <person name="Huang H.X."/>
            <person name="Xiao X.J."/>
            <person name="Lin M."/>
            <person name="Wu X.Y."/>
            <person name="Wu W.L."/>
            <person name="Chen Y.Y."/>
            <person name="Chang S.B."/>
            <person name="Sakamoto S."/>
            <person name="Ohme-Takagi M."/>
            <person name="Yagi M."/>
            <person name="Zeng S.J."/>
            <person name="Shen C.Y."/>
            <person name="Yeh C.M."/>
            <person name="Luo Y.B."/>
            <person name="Tsai W.C."/>
            <person name="Van de Peer Y."/>
            <person name="Liu Z.J."/>
        </authorList>
    </citation>
    <scope>NUCLEOTIDE SEQUENCE [LARGE SCALE GENOMIC DNA]</scope>
    <source>
        <tissue evidence="6">The whole plant</tissue>
    </source>
</reference>
<reference evidence="6 7" key="1">
    <citation type="journal article" date="2016" name="Sci. Rep.">
        <title>The Dendrobium catenatum Lindl. genome sequence provides insights into polysaccharide synthase, floral development and adaptive evolution.</title>
        <authorList>
            <person name="Zhang G.Q."/>
            <person name="Xu Q."/>
            <person name="Bian C."/>
            <person name="Tsai W.C."/>
            <person name="Yeh C.M."/>
            <person name="Liu K.W."/>
            <person name="Yoshida K."/>
            <person name="Zhang L.S."/>
            <person name="Chang S.B."/>
            <person name="Chen F."/>
            <person name="Shi Y."/>
            <person name="Su Y.Y."/>
            <person name="Zhang Y.Q."/>
            <person name="Chen L.J."/>
            <person name="Yin Y."/>
            <person name="Lin M."/>
            <person name="Huang H."/>
            <person name="Deng H."/>
            <person name="Wang Z.W."/>
            <person name="Zhu S.L."/>
            <person name="Zhao X."/>
            <person name="Deng C."/>
            <person name="Niu S.C."/>
            <person name="Huang J."/>
            <person name="Wang M."/>
            <person name="Liu G.H."/>
            <person name="Yang H.J."/>
            <person name="Xiao X.J."/>
            <person name="Hsiao Y.Y."/>
            <person name="Wu W.L."/>
            <person name="Chen Y.Y."/>
            <person name="Mitsuda N."/>
            <person name="Ohme-Takagi M."/>
            <person name="Luo Y.B."/>
            <person name="Van de Peer Y."/>
            <person name="Liu Z.J."/>
        </authorList>
    </citation>
    <scope>NUCLEOTIDE SEQUENCE [LARGE SCALE GENOMIC DNA]</scope>
    <source>
        <tissue evidence="6">The whole plant</tissue>
    </source>
</reference>
<keyword evidence="3" id="KW-0808">Transferase</keyword>
<protein>
    <submittedName>
        <fullName evidence="6">Putative 1-deoxy-D-xylulose-5-phosphate synthase 2, chloroplastic</fullName>
    </submittedName>
</protein>
<keyword evidence="7" id="KW-1185">Reference proteome</keyword>
<dbReference type="STRING" id="906689.A0A2I0WVJ9"/>
<dbReference type="Proteomes" id="UP000233837">
    <property type="component" value="Unassembled WGS sequence"/>
</dbReference>
<evidence type="ECO:0000313" key="6">
    <source>
        <dbReference type="EMBL" id="PKU79690.1"/>
    </source>
</evidence>